<sequence>MLCGLLFLLLSLCTLKSAAEGSKDLYPAGAIGNRAFLYANTDNVNFTDRYPFKTKGAHFVYAKANETIAVASSALGINNGQIIVTSPNGTIVTYNVATGGVGRISSRTAELAGPLGAGGYTPITVVVTAANEGVWKVEFVAPVGNGNSSDITAPDISANANWTQATGNTANYIAAWDVSVRNSENSGWLKGRVYTNVLNLGINNNFTSSAKGFNVTNYILTEDGRAYRVKTNGNNGWAFTFFSNNNGFAVNGVATYKSLDASTQDALAGLHDPRTPDDALNKTHKIFYNQPNADLPPIGAAYITAANQTTWLKKIAVLPIITDLKFTGVEGTDSKISYKGAKISFTASSSGSYQITIPIANSASRVINGSAAQGYNEIFWDVKDGNGNLVPPGPITPLVQTFLRSAEVHFPYIDMEINPQGIIIELIENNTSYNVNPANTNPAEYSDIVYWDDVNITNAGVAGRNSSNPVTNLTGVSSNTNGHKFGAYSTANQFGDSRSMDTWTYIESGKTTQLVNIEILKADLKIESVNPDLAKYFSDRTITYTVRVQNDGPSAANGSNLSIAVPAGLTIGLVTTANASVGVTVNNGITTAQGYTALLDLPNQAVIDFIVVATFTGSYDQTFSNTKASILRPADLTDPDATGNNASGPVNADEECLNGASSGIGLCNNIKYNTVNGQEVCQGNNIVPVSYPLSADGTQFENSTLPTALSLQDASGNRTISGSLSSAGIQTFYIKTLNTKRTQTNVIIRANTLPDATANGPLSVCVDANDNPAISFIGSGALGAYEFSYTVNNGTVQTITTSSNSATATVVIPLSSTGTFTYQLLSVKDLTTNCSQAKNLAVTVNILPKPNKAHIQLNN</sequence>
<dbReference type="STRING" id="405671.SAMN05421827_101523"/>
<feature type="signal peptide" evidence="1">
    <location>
        <begin position="1"/>
        <end position="18"/>
    </location>
</feature>
<evidence type="ECO:0000259" key="2">
    <source>
        <dbReference type="Pfam" id="PF01345"/>
    </source>
</evidence>
<feature type="domain" description="DUF11" evidence="2">
    <location>
        <begin position="523"/>
        <end position="647"/>
    </location>
</feature>
<reference evidence="4" key="1">
    <citation type="submission" date="2016-10" db="EMBL/GenBank/DDBJ databases">
        <authorList>
            <person name="Varghese N."/>
            <person name="Submissions S."/>
        </authorList>
    </citation>
    <scope>NUCLEOTIDE SEQUENCE [LARGE SCALE GENOMIC DNA]</scope>
    <source>
        <strain evidence="4">DSM 17933</strain>
    </source>
</reference>
<organism evidence="3 4">
    <name type="scientific">Pedobacter terrae</name>
    <dbReference type="NCBI Taxonomy" id="405671"/>
    <lineage>
        <taxon>Bacteria</taxon>
        <taxon>Pseudomonadati</taxon>
        <taxon>Bacteroidota</taxon>
        <taxon>Sphingobacteriia</taxon>
        <taxon>Sphingobacteriales</taxon>
        <taxon>Sphingobacteriaceae</taxon>
        <taxon>Pedobacter</taxon>
    </lineage>
</organism>
<keyword evidence="4" id="KW-1185">Reference proteome</keyword>
<name>A0A1G7NW14_9SPHI</name>
<evidence type="ECO:0000256" key="1">
    <source>
        <dbReference type="SAM" id="SignalP"/>
    </source>
</evidence>
<evidence type="ECO:0000313" key="4">
    <source>
        <dbReference type="Proteomes" id="UP000199643"/>
    </source>
</evidence>
<evidence type="ECO:0000313" key="3">
    <source>
        <dbReference type="EMBL" id="SDF78077.1"/>
    </source>
</evidence>
<dbReference type="NCBIfam" id="TIGR01451">
    <property type="entry name" value="B_ant_repeat"/>
    <property type="match status" value="1"/>
</dbReference>
<gene>
    <name evidence="3" type="ORF">SAMN05421827_101523</name>
</gene>
<dbReference type="RefSeq" id="WP_143009009.1">
    <property type="nucleotide sequence ID" value="NZ_FNCH01000001.1"/>
</dbReference>
<proteinExistence type="predicted"/>
<dbReference type="InterPro" id="IPR047589">
    <property type="entry name" value="DUF11_rpt"/>
</dbReference>
<protein>
    <recommendedName>
        <fullName evidence="2">DUF11 domain-containing protein</fullName>
    </recommendedName>
</protein>
<dbReference type="EMBL" id="FNCH01000001">
    <property type="protein sequence ID" value="SDF78077.1"/>
    <property type="molecule type" value="Genomic_DNA"/>
</dbReference>
<dbReference type="InterPro" id="IPR001434">
    <property type="entry name" value="OmcB-like_DUF11"/>
</dbReference>
<dbReference type="Pfam" id="PF01345">
    <property type="entry name" value="DUF11"/>
    <property type="match status" value="1"/>
</dbReference>
<keyword evidence="1" id="KW-0732">Signal</keyword>
<dbReference type="AlphaFoldDB" id="A0A1G7NW14"/>
<dbReference type="OrthoDB" id="5726170at2"/>
<accession>A0A1G7NW14</accession>
<dbReference type="Proteomes" id="UP000199643">
    <property type="component" value="Unassembled WGS sequence"/>
</dbReference>
<feature type="chain" id="PRO_5011580268" description="DUF11 domain-containing protein" evidence="1">
    <location>
        <begin position="19"/>
        <end position="859"/>
    </location>
</feature>